<dbReference type="NCBIfam" id="TIGR00358">
    <property type="entry name" value="3_prime_RNase"/>
    <property type="match status" value="1"/>
</dbReference>
<dbReference type="PANTHER" id="PTHR23355">
    <property type="entry name" value="RIBONUCLEASE"/>
    <property type="match status" value="1"/>
</dbReference>
<dbReference type="SMART" id="SM00955">
    <property type="entry name" value="RNB"/>
    <property type="match status" value="1"/>
</dbReference>
<evidence type="ECO:0000256" key="9">
    <source>
        <dbReference type="SAM" id="MobiDB-lite"/>
    </source>
</evidence>
<evidence type="ECO:0000256" key="6">
    <source>
        <dbReference type="ARBA" id="ARBA00022801"/>
    </source>
</evidence>
<dbReference type="InterPro" id="IPR011805">
    <property type="entry name" value="RNase_R"/>
</dbReference>
<dbReference type="AlphaFoldDB" id="A0A381SA89"/>
<feature type="region of interest" description="Disordered" evidence="9">
    <location>
        <begin position="83"/>
        <end position="105"/>
    </location>
</feature>
<feature type="domain" description="S1 motif" evidence="10">
    <location>
        <begin position="664"/>
        <end position="745"/>
    </location>
</feature>
<keyword evidence="8" id="KW-0694">RNA-binding</keyword>
<evidence type="ECO:0000259" key="10">
    <source>
        <dbReference type="PROSITE" id="PS50126"/>
    </source>
</evidence>
<evidence type="ECO:0000313" key="11">
    <source>
        <dbReference type="EMBL" id="SVA00389.1"/>
    </source>
</evidence>
<evidence type="ECO:0000256" key="1">
    <source>
        <dbReference type="ARBA" id="ARBA00001849"/>
    </source>
</evidence>
<dbReference type="HAMAP" id="MF_01895">
    <property type="entry name" value="RNase_R"/>
    <property type="match status" value="1"/>
</dbReference>
<dbReference type="InterPro" id="IPR003029">
    <property type="entry name" value="S1_domain"/>
</dbReference>
<evidence type="ECO:0000256" key="3">
    <source>
        <dbReference type="ARBA" id="ARBA00012163"/>
    </source>
</evidence>
<evidence type="ECO:0000256" key="4">
    <source>
        <dbReference type="ARBA" id="ARBA00022490"/>
    </source>
</evidence>
<dbReference type="NCBIfam" id="TIGR02063">
    <property type="entry name" value="RNase_R"/>
    <property type="match status" value="1"/>
</dbReference>
<dbReference type="PROSITE" id="PS01175">
    <property type="entry name" value="RIBONUCLEASE_II"/>
    <property type="match status" value="1"/>
</dbReference>
<dbReference type="Pfam" id="PF08206">
    <property type="entry name" value="OB_RNB"/>
    <property type="match status" value="1"/>
</dbReference>
<keyword evidence="5" id="KW-0540">Nuclease</keyword>
<proteinExistence type="inferred from homology"/>
<organism evidence="11">
    <name type="scientific">marine metagenome</name>
    <dbReference type="NCBI Taxonomy" id="408172"/>
    <lineage>
        <taxon>unclassified sequences</taxon>
        <taxon>metagenomes</taxon>
        <taxon>ecological metagenomes</taxon>
    </lineage>
</organism>
<dbReference type="EMBL" id="UINC01002796">
    <property type="protein sequence ID" value="SVA00389.1"/>
    <property type="molecule type" value="Genomic_DNA"/>
</dbReference>
<name>A0A381SA89_9ZZZZ</name>
<dbReference type="EC" id="3.1.13.1" evidence="3"/>
<evidence type="ECO:0000256" key="8">
    <source>
        <dbReference type="ARBA" id="ARBA00022884"/>
    </source>
</evidence>
<comment type="subcellular location">
    <subcellularLocation>
        <location evidence="2">Cytoplasm</location>
    </subcellularLocation>
</comment>
<dbReference type="Pfam" id="PF00575">
    <property type="entry name" value="S1"/>
    <property type="match status" value="1"/>
</dbReference>
<evidence type="ECO:0000256" key="2">
    <source>
        <dbReference type="ARBA" id="ARBA00004496"/>
    </source>
</evidence>
<dbReference type="GO" id="GO:0006402">
    <property type="term" value="P:mRNA catabolic process"/>
    <property type="evidence" value="ECO:0007669"/>
    <property type="project" value="TreeGrafter"/>
</dbReference>
<dbReference type="InterPro" id="IPR050180">
    <property type="entry name" value="RNR_Ribonuclease"/>
</dbReference>
<dbReference type="PROSITE" id="PS50126">
    <property type="entry name" value="S1"/>
    <property type="match status" value="1"/>
</dbReference>
<keyword evidence="7" id="KW-0269">Exonuclease</keyword>
<dbReference type="GO" id="GO:0005829">
    <property type="term" value="C:cytosol"/>
    <property type="evidence" value="ECO:0007669"/>
    <property type="project" value="TreeGrafter"/>
</dbReference>
<evidence type="ECO:0000256" key="7">
    <source>
        <dbReference type="ARBA" id="ARBA00022839"/>
    </source>
</evidence>
<dbReference type="GO" id="GO:0003723">
    <property type="term" value="F:RNA binding"/>
    <property type="evidence" value="ECO:0007669"/>
    <property type="project" value="UniProtKB-KW"/>
</dbReference>
<dbReference type="GO" id="GO:0008859">
    <property type="term" value="F:exoribonuclease II activity"/>
    <property type="evidence" value="ECO:0007669"/>
    <property type="project" value="UniProtKB-EC"/>
</dbReference>
<keyword evidence="6" id="KW-0378">Hydrolase</keyword>
<evidence type="ECO:0000256" key="5">
    <source>
        <dbReference type="ARBA" id="ARBA00022722"/>
    </source>
</evidence>
<dbReference type="InterPro" id="IPR001900">
    <property type="entry name" value="RNase_II/R"/>
</dbReference>
<dbReference type="Pfam" id="PF00773">
    <property type="entry name" value="RNB"/>
    <property type="match status" value="1"/>
</dbReference>
<comment type="catalytic activity">
    <reaction evidence="1">
        <text>Exonucleolytic cleavage in the 3'- to 5'-direction to yield nucleoside 5'-phosphates.</text>
        <dbReference type="EC" id="3.1.13.1"/>
    </reaction>
</comment>
<dbReference type="InterPro" id="IPR013223">
    <property type="entry name" value="RNase_B_OB_dom"/>
</dbReference>
<dbReference type="InterPro" id="IPR022966">
    <property type="entry name" value="RNase_II/R_CS"/>
</dbReference>
<dbReference type="PANTHER" id="PTHR23355:SF9">
    <property type="entry name" value="DIS3-LIKE EXONUCLEASE 2"/>
    <property type="match status" value="1"/>
</dbReference>
<dbReference type="InterPro" id="IPR012340">
    <property type="entry name" value="NA-bd_OB-fold"/>
</dbReference>
<dbReference type="Gene3D" id="2.40.50.140">
    <property type="entry name" value="Nucleic acid-binding proteins"/>
    <property type="match status" value="2"/>
</dbReference>
<sequence length="754" mass="86149">MKSNKKAILRMLEKQGDSLSVKQIRGSLGLKKAATAKLKAELLKLIKAGKIAKHGTRYQKSQEITERTGSKAKISGNREKVKNELIWKQTPERRQRRSSGKTETGYFTRNPKGFGFVAIGGGRPDVFIGEHEQGFAMEGDLVEIEVFRKRGFRSKQKGEIIKVLERASREILARLKRTKRETVAVPVHRNSGLPFLRIAPKDDLPELESGTLVEVELLEEKKQTKKTFPAPCGRVLRALENTSDHELGFQLILNENLIRTEYPAEALAHVNNFSQQVRFDASSGRRDLRDLDFVTIDGKSARDFDDAVCVIPDKDSSGGFRLFVAIADVAHYVQPEDPVDQEALLRGTSVYFPTHAVPMLPEGLSNNLCSLRPQVNRLTLTCEMRITAEGEVVGYSLSESVIRSRARLIYEDVADLLEGRTSSIRDPELQTNIRKMHKLAMILERKRIQRGAVQFSFAEEVFEFDADQQMTGVGRIYQSSAMKLIEQFMLEANETVARHCVKNKMPALYRVHERPDMRKLQKLQQTFFRFGVRTPLAKLADPRQFNAVIEQIQELPHFDQLQVLLLRTMALAVYQTTNKGHFGLAAEYYAHFTSPIRRYPDLVVHRAIKDMLHQDQGLRTGKRTLPQVNSEMAEQCSQQERRAEKAERQSIDLMKVDFLAPHAGQTFQAVVISVDSQGFRVNLEPHGLEWFLPLDSMHDDSYIFDEVRLSLQGRRKNRTLQAGQRLEIRLLRADPIHRILEFEVERWLSRTTKQ</sequence>
<feature type="compositionally biased region" description="Basic and acidic residues" evidence="9">
    <location>
        <begin position="83"/>
        <end position="93"/>
    </location>
</feature>
<keyword evidence="4" id="KW-0963">Cytoplasm</keyword>
<reference evidence="11" key="1">
    <citation type="submission" date="2018-05" db="EMBL/GenBank/DDBJ databases">
        <authorList>
            <person name="Lanie J.A."/>
            <person name="Ng W.-L."/>
            <person name="Kazmierczak K.M."/>
            <person name="Andrzejewski T.M."/>
            <person name="Davidsen T.M."/>
            <person name="Wayne K.J."/>
            <person name="Tettelin H."/>
            <person name="Glass J.I."/>
            <person name="Rusch D."/>
            <person name="Podicherti R."/>
            <person name="Tsui H.-C.T."/>
            <person name="Winkler M.E."/>
        </authorList>
    </citation>
    <scope>NUCLEOTIDE SEQUENCE</scope>
</reference>
<accession>A0A381SA89</accession>
<dbReference type="SUPFAM" id="SSF50249">
    <property type="entry name" value="Nucleic acid-binding proteins"/>
    <property type="match status" value="3"/>
</dbReference>
<gene>
    <name evidence="11" type="ORF">METZ01_LOCUS53243</name>
</gene>
<protein>
    <recommendedName>
        <fullName evidence="3">exoribonuclease II</fullName>
        <ecNumber evidence="3">3.1.13.1</ecNumber>
    </recommendedName>
</protein>
<dbReference type="InterPro" id="IPR004476">
    <property type="entry name" value="RNase_II/RNase_R"/>
</dbReference>